<organism evidence="2 3">
    <name type="scientific">Silurus asotus</name>
    <name type="common">Amur catfish</name>
    <name type="synonym">Parasilurus asotus</name>
    <dbReference type="NCBI Taxonomy" id="30991"/>
    <lineage>
        <taxon>Eukaryota</taxon>
        <taxon>Metazoa</taxon>
        <taxon>Chordata</taxon>
        <taxon>Craniata</taxon>
        <taxon>Vertebrata</taxon>
        <taxon>Euteleostomi</taxon>
        <taxon>Actinopterygii</taxon>
        <taxon>Neopterygii</taxon>
        <taxon>Teleostei</taxon>
        <taxon>Ostariophysi</taxon>
        <taxon>Siluriformes</taxon>
        <taxon>Siluridae</taxon>
        <taxon>Silurus</taxon>
    </lineage>
</organism>
<keyword evidence="3" id="KW-1185">Reference proteome</keyword>
<dbReference type="Proteomes" id="UP001205998">
    <property type="component" value="Unassembled WGS sequence"/>
</dbReference>
<dbReference type="EMBL" id="MU563656">
    <property type="protein sequence ID" value="KAI5612737.1"/>
    <property type="molecule type" value="Genomic_DNA"/>
</dbReference>
<proteinExistence type="predicted"/>
<keyword evidence="1" id="KW-0175">Coiled coil</keyword>
<evidence type="ECO:0000313" key="3">
    <source>
        <dbReference type="Proteomes" id="UP001205998"/>
    </source>
</evidence>
<dbReference type="AlphaFoldDB" id="A0AAD5AAW8"/>
<reference evidence="2" key="1">
    <citation type="submission" date="2018-07" db="EMBL/GenBank/DDBJ databases">
        <title>Comparative genomics of catfishes provides insights into carnivory and benthic adaptation.</title>
        <authorList>
            <person name="Zhang Y."/>
            <person name="Wang D."/>
            <person name="Peng Z."/>
            <person name="Zheng S."/>
            <person name="Shao F."/>
            <person name="Tao W."/>
        </authorList>
    </citation>
    <scope>NUCLEOTIDE SEQUENCE</scope>
    <source>
        <strain evidence="2">Chongqing</strain>
    </source>
</reference>
<comment type="caution">
    <text evidence="2">The sequence shown here is derived from an EMBL/GenBank/DDBJ whole genome shotgun (WGS) entry which is preliminary data.</text>
</comment>
<evidence type="ECO:0000313" key="2">
    <source>
        <dbReference type="EMBL" id="KAI5612737.1"/>
    </source>
</evidence>
<evidence type="ECO:0000256" key="1">
    <source>
        <dbReference type="SAM" id="Coils"/>
    </source>
</evidence>
<accession>A0AAD5AAW8</accession>
<protein>
    <submittedName>
        <fullName evidence="2">Uncharacterized protein</fullName>
    </submittedName>
</protein>
<name>A0AAD5AAW8_SILAS</name>
<gene>
    <name evidence="2" type="ORF">C0J50_4469</name>
</gene>
<sequence length="385" mass="44576">MATATATEVKKSYPGSMDTGFRGTGSGVDTVWIGFMDIVPVIGTVKEAVELVLALYGGNKGMVMEKEKAIENILKIQLSLTDKKENYEPKSTKPAAEVRMEKIIECVKKGSKKAQEISQAEQKKEKEKREKRVEEIKEDMLKKVRIIQPDFYAELTEELKRSRRGEHVFNNDILRFHYKVLVEFLNKYGFSNLPQFNEETMKRLARHTLSPNTAKQIETEMVVHFDDDEFYVNANSIMYGAYCRNLREAFFKILGHINPLDVTEEEKERVNFVIDNMNNFEIYVDHLAKQKWIGNNGDKLNRFLAVKQEVVEMYKTKRGVEWSTNTLREVERLLGRRHFVSQTPEVHRTSLSQPASCRETTQTFVLFNRLEDEDVKHRPLNPPGG</sequence>
<feature type="coiled-coil region" evidence="1">
    <location>
        <begin position="110"/>
        <end position="143"/>
    </location>
</feature>